<keyword evidence="1" id="KW-0472">Membrane</keyword>
<organism evidence="2">
    <name type="scientific">marine metagenome</name>
    <dbReference type="NCBI Taxonomy" id="408172"/>
    <lineage>
        <taxon>unclassified sequences</taxon>
        <taxon>metagenomes</taxon>
        <taxon>ecological metagenomes</taxon>
    </lineage>
</organism>
<protein>
    <submittedName>
        <fullName evidence="2">Uncharacterized protein</fullName>
    </submittedName>
</protein>
<gene>
    <name evidence="2" type="ORF">METZ01_LOCUS332740</name>
</gene>
<feature type="transmembrane region" description="Helical" evidence="1">
    <location>
        <begin position="33"/>
        <end position="52"/>
    </location>
</feature>
<sequence>IGKLWDSHHWRCTTKHLNCQGLFMRSRHCDTLILVRAYLALSQLIIFSSGALRKAT</sequence>
<dbReference type="AlphaFoldDB" id="A0A382Q382"/>
<accession>A0A382Q382</accession>
<dbReference type="EMBL" id="UINC01111570">
    <property type="protein sequence ID" value="SVC79886.1"/>
    <property type="molecule type" value="Genomic_DNA"/>
</dbReference>
<name>A0A382Q382_9ZZZZ</name>
<keyword evidence="1" id="KW-0812">Transmembrane</keyword>
<reference evidence="2" key="1">
    <citation type="submission" date="2018-05" db="EMBL/GenBank/DDBJ databases">
        <authorList>
            <person name="Lanie J.A."/>
            <person name="Ng W.-L."/>
            <person name="Kazmierczak K.M."/>
            <person name="Andrzejewski T.M."/>
            <person name="Davidsen T.M."/>
            <person name="Wayne K.J."/>
            <person name="Tettelin H."/>
            <person name="Glass J.I."/>
            <person name="Rusch D."/>
            <person name="Podicherti R."/>
            <person name="Tsui H.-C.T."/>
            <person name="Winkler M.E."/>
        </authorList>
    </citation>
    <scope>NUCLEOTIDE SEQUENCE</scope>
</reference>
<keyword evidence="1" id="KW-1133">Transmembrane helix</keyword>
<evidence type="ECO:0000256" key="1">
    <source>
        <dbReference type="SAM" id="Phobius"/>
    </source>
</evidence>
<proteinExistence type="predicted"/>
<evidence type="ECO:0000313" key="2">
    <source>
        <dbReference type="EMBL" id="SVC79886.1"/>
    </source>
</evidence>
<feature type="non-terminal residue" evidence="2">
    <location>
        <position position="1"/>
    </location>
</feature>